<feature type="domain" description="Threonine/Serine exporter ThrE" evidence="10">
    <location>
        <begin position="863"/>
        <end position="1005"/>
    </location>
</feature>
<feature type="compositionally biased region" description="Polar residues" evidence="7">
    <location>
        <begin position="61"/>
        <end position="77"/>
    </location>
</feature>
<dbReference type="OrthoDB" id="413008at2759"/>
<evidence type="ECO:0000256" key="6">
    <source>
        <dbReference type="ARBA" id="ARBA00034125"/>
    </source>
</evidence>
<keyword evidence="5 8" id="KW-0472">Membrane</keyword>
<evidence type="ECO:0000313" key="11">
    <source>
        <dbReference type="EMBL" id="ANZ74426.1"/>
    </source>
</evidence>
<comment type="similarity">
    <text evidence="6">Belongs to the ThrE exporter (TC 2.A.79) family.</text>
</comment>
<feature type="transmembrane region" description="Helical" evidence="8">
    <location>
        <begin position="729"/>
        <end position="746"/>
    </location>
</feature>
<feature type="compositionally biased region" description="Basic residues" evidence="7">
    <location>
        <begin position="522"/>
        <end position="534"/>
    </location>
</feature>
<feature type="compositionally biased region" description="Acidic residues" evidence="7">
    <location>
        <begin position="477"/>
        <end position="489"/>
    </location>
</feature>
<gene>
    <name evidence="11" type="primary">PRM10</name>
    <name evidence="11" type="ORF">ATY40_BA7501824</name>
</gene>
<keyword evidence="12" id="KW-1185">Reference proteome</keyword>
<evidence type="ECO:0000256" key="2">
    <source>
        <dbReference type="ARBA" id="ARBA00019535"/>
    </source>
</evidence>
<feature type="region of interest" description="Disordered" evidence="7">
    <location>
        <begin position="466"/>
        <end position="576"/>
    </location>
</feature>
<feature type="compositionally biased region" description="Acidic residues" evidence="7">
    <location>
        <begin position="181"/>
        <end position="194"/>
    </location>
</feature>
<dbReference type="PANTHER" id="PTHR31082">
    <property type="entry name" value="PHEROMONE-REGULATED MEMBRANE PROTEIN 10"/>
    <property type="match status" value="1"/>
</dbReference>
<feature type="compositionally biased region" description="Low complexity" evidence="7">
    <location>
        <begin position="1"/>
        <end position="27"/>
    </location>
</feature>
<reference evidence="11 12" key="1">
    <citation type="submission" date="2016-02" db="EMBL/GenBank/DDBJ databases">
        <title>Comparative genomic and transcriptomic foundation for Pichia pastoris.</title>
        <authorList>
            <person name="Love K.R."/>
            <person name="Shah K.A."/>
            <person name="Whittaker C.A."/>
            <person name="Wu J."/>
            <person name="Bartlett M.C."/>
            <person name="Ma D."/>
            <person name="Leeson R.L."/>
            <person name="Priest M."/>
            <person name="Young S.K."/>
            <person name="Love J.C."/>
        </authorList>
    </citation>
    <scope>NUCLEOTIDE SEQUENCE [LARGE SCALE GENOMIC DNA]</scope>
    <source>
        <strain evidence="11 12">ATCC 28485</strain>
    </source>
</reference>
<accession>A0A1B2J8V8</accession>
<feature type="region of interest" description="Disordered" evidence="7">
    <location>
        <begin position="1"/>
        <end position="131"/>
    </location>
</feature>
<dbReference type="InterPro" id="IPR010619">
    <property type="entry name" value="ThrE-like_N"/>
</dbReference>
<evidence type="ECO:0000256" key="3">
    <source>
        <dbReference type="ARBA" id="ARBA00022692"/>
    </source>
</evidence>
<evidence type="ECO:0000256" key="8">
    <source>
        <dbReference type="SAM" id="Phobius"/>
    </source>
</evidence>
<feature type="transmembrane region" description="Helical" evidence="8">
    <location>
        <begin position="913"/>
        <end position="930"/>
    </location>
</feature>
<evidence type="ECO:0000259" key="9">
    <source>
        <dbReference type="Pfam" id="PF06738"/>
    </source>
</evidence>
<evidence type="ECO:0000256" key="7">
    <source>
        <dbReference type="SAM" id="MobiDB-lite"/>
    </source>
</evidence>
<dbReference type="GO" id="GO:0016020">
    <property type="term" value="C:membrane"/>
    <property type="evidence" value="ECO:0007669"/>
    <property type="project" value="UniProtKB-SubCell"/>
</dbReference>
<feature type="region of interest" description="Disordered" evidence="7">
    <location>
        <begin position="178"/>
        <end position="217"/>
    </location>
</feature>
<evidence type="ECO:0000259" key="10">
    <source>
        <dbReference type="Pfam" id="PF12821"/>
    </source>
</evidence>
<evidence type="ECO:0000256" key="1">
    <source>
        <dbReference type="ARBA" id="ARBA00004141"/>
    </source>
</evidence>
<feature type="transmembrane region" description="Helical" evidence="8">
    <location>
        <begin position="860"/>
        <end position="876"/>
    </location>
</feature>
<dbReference type="AlphaFoldDB" id="A0A1B2J8V8"/>
<dbReference type="GO" id="GO:0022857">
    <property type="term" value="F:transmembrane transporter activity"/>
    <property type="evidence" value="ECO:0007669"/>
    <property type="project" value="InterPro"/>
</dbReference>
<feature type="compositionally biased region" description="Basic and acidic residues" evidence="7">
    <location>
        <begin position="195"/>
        <end position="212"/>
    </location>
</feature>
<keyword evidence="4 8" id="KW-1133">Transmembrane helix</keyword>
<dbReference type="EMBL" id="CP014584">
    <property type="protein sequence ID" value="ANZ74426.1"/>
    <property type="molecule type" value="Genomic_DNA"/>
</dbReference>
<protein>
    <recommendedName>
        <fullName evidence="2">Pheromone-regulated membrane protein 10</fullName>
    </recommendedName>
</protein>
<dbReference type="Pfam" id="PF12821">
    <property type="entry name" value="ThrE_2"/>
    <property type="match status" value="1"/>
</dbReference>
<keyword evidence="3 8" id="KW-0812">Transmembrane</keyword>
<feature type="transmembrane region" description="Helical" evidence="8">
    <location>
        <begin position="820"/>
        <end position="840"/>
    </location>
</feature>
<proteinExistence type="inferred from homology"/>
<organism evidence="11 12">
    <name type="scientific">Komagataella pastoris</name>
    <name type="common">Yeast</name>
    <name type="synonym">Pichia pastoris</name>
    <dbReference type="NCBI Taxonomy" id="4922"/>
    <lineage>
        <taxon>Eukaryota</taxon>
        <taxon>Fungi</taxon>
        <taxon>Dikarya</taxon>
        <taxon>Ascomycota</taxon>
        <taxon>Saccharomycotina</taxon>
        <taxon>Pichiomycetes</taxon>
        <taxon>Pichiales</taxon>
        <taxon>Pichiaceae</taxon>
        <taxon>Komagataella</taxon>
    </lineage>
</organism>
<evidence type="ECO:0000313" key="12">
    <source>
        <dbReference type="Proteomes" id="UP000094565"/>
    </source>
</evidence>
<dbReference type="Proteomes" id="UP000094565">
    <property type="component" value="Chromosome 1"/>
</dbReference>
<evidence type="ECO:0000256" key="5">
    <source>
        <dbReference type="ARBA" id="ARBA00023136"/>
    </source>
</evidence>
<feature type="transmembrane region" description="Helical" evidence="8">
    <location>
        <begin position="701"/>
        <end position="722"/>
    </location>
</feature>
<feature type="compositionally biased region" description="Basic and acidic residues" evidence="7">
    <location>
        <begin position="115"/>
        <end position="131"/>
    </location>
</feature>
<feature type="transmembrane region" description="Helical" evidence="8">
    <location>
        <begin position="985"/>
        <end position="1008"/>
    </location>
</feature>
<feature type="transmembrane region" description="Helical" evidence="8">
    <location>
        <begin position="780"/>
        <end position="800"/>
    </location>
</feature>
<sequence length="1020" mass="111590">MSDSVGSSRSPSRTDLRSLSSRGNRLSQTMKNLNPKARSRSQSPSGRRLREEFSKNKSYSRDNSFAHNRSSSRTEISSPPLLEDSESDDGNTPVLPKFFSGMGEVEASSFVDSQKATDLESRTDRSLDRRQVMERELDQDASSIIERDFNVGTGILPTLSNRTDINERSNQKRVVQFYNSSDDDDDVTTEEESEDVNRKRSGTDEGIQEKDSSTGSFNTIDTATIEQQPSLGQRLKRRMSLFRKSDDPETEENYNELEKVASKVTNDSSSSNGLVSRIVNFRSGIGGLIPGATKDQPTKKLDEENGENTRDVQLENMNTRKLQTEAKSLIDQHDIYNRIPSSTSLITDGDATLYDSKSSVNGSSSFLTPNPDLYLEQDLDSDQYYEDGDVHSVIARPKKFQAGVLSSLLKLYQNEAGSVSREALSGETSGSVTPLSGTMSPSRIAHSMGSMGPDVAKLTNKLKNLGRSKQTLTIPESGDDNDLDSDDDEGTLHPKFSRSRNSAVSLPGILKKNARDSFNSKSKARAQSKSKNKSKNAQAEGVEGEEEINLPTFATTRAKNPVSRKKKASKYFKPPKKHEARAKITVHIADILQRQRFILRMCKAFMLYGAPTHRLEEFLTMTARVLEIDAQFLYLPGCMLVSFGDAATRTSEMQLVKCAQGLNLGKLDEAHKIYKDVVHDIIGVEEASFKIDELLSSNNPYPPWACVLIYGFSSAMVTPFAFGGRWLDMPVAFGIGLCVGVLQFYMAPRSNLYSSVFEVSASIVVSFLGRALGSIHSGEYICFAAVVQGSLALILPGYIILCGSLELQSRSLVAGAVRMFYAIIYSLFLGFGITLGAALYGWIDSNATNNSVCPRTLSPWYRFIFVPMFSVGLALVNQAKPIQLPVMILISSAGYACNYFAGLHFSQSTEFTASIGAFVIGVLANLYSRVAKGMAVTSMLPGIFVQVPSGIASQGSLLAGLQTANAIVSNSTTTDEQNTRSSMSFGIAMVQVAIGISVGLFAATLFVYPFGKKRTAIFSL</sequence>
<dbReference type="CDD" id="cd06174">
    <property type="entry name" value="MFS"/>
    <property type="match status" value="1"/>
</dbReference>
<feature type="transmembrane region" description="Helical" evidence="8">
    <location>
        <begin position="882"/>
        <end position="901"/>
    </location>
</feature>
<evidence type="ECO:0000256" key="4">
    <source>
        <dbReference type="ARBA" id="ARBA00022989"/>
    </source>
</evidence>
<feature type="compositionally biased region" description="Basic residues" evidence="7">
    <location>
        <begin position="562"/>
        <end position="576"/>
    </location>
</feature>
<comment type="subcellular location">
    <subcellularLocation>
        <location evidence="1">Membrane</location>
        <topology evidence="1">Multi-pass membrane protein</topology>
    </subcellularLocation>
</comment>
<feature type="domain" description="Threonine/serine exporter-like N-terminal" evidence="9">
    <location>
        <begin position="596"/>
        <end position="839"/>
    </location>
</feature>
<dbReference type="InterPro" id="IPR024528">
    <property type="entry name" value="ThrE_2"/>
</dbReference>
<dbReference type="Pfam" id="PF06738">
    <property type="entry name" value="ThrE"/>
    <property type="match status" value="1"/>
</dbReference>
<dbReference type="PANTHER" id="PTHR31082:SF4">
    <property type="entry name" value="PHEROMONE-REGULATED MEMBRANE PROTEIN 10"/>
    <property type="match status" value="1"/>
</dbReference>
<name>A0A1B2J8V8_PICPA</name>
<dbReference type="InterPro" id="IPR051361">
    <property type="entry name" value="ThrE/Ser_Exporter"/>
</dbReference>